<evidence type="ECO:0000313" key="2">
    <source>
        <dbReference type="EMBL" id="RAW11121.1"/>
    </source>
</evidence>
<dbReference type="AlphaFoldDB" id="A0A329QGQ0"/>
<dbReference type="SUPFAM" id="SSF49785">
    <property type="entry name" value="Galactose-binding domain-like"/>
    <property type="match status" value="1"/>
</dbReference>
<dbReference type="EMBL" id="QMIG01000022">
    <property type="protein sequence ID" value="RAW11121.1"/>
    <property type="molecule type" value="Genomic_DNA"/>
</dbReference>
<name>A0A329QGQ0_9ACTN</name>
<evidence type="ECO:0000259" key="1">
    <source>
        <dbReference type="SMART" id="SM00776"/>
    </source>
</evidence>
<dbReference type="OrthoDB" id="57532at2"/>
<dbReference type="Pfam" id="PF08305">
    <property type="entry name" value="NPCBM"/>
    <property type="match status" value="1"/>
</dbReference>
<dbReference type="RefSeq" id="WP_112259629.1">
    <property type="nucleotide sequence ID" value="NZ_QMIG01000022.1"/>
</dbReference>
<organism evidence="2 3">
    <name type="scientific">Phytoactinopolyspora halophila</name>
    <dbReference type="NCBI Taxonomy" id="1981511"/>
    <lineage>
        <taxon>Bacteria</taxon>
        <taxon>Bacillati</taxon>
        <taxon>Actinomycetota</taxon>
        <taxon>Actinomycetes</taxon>
        <taxon>Jiangellales</taxon>
        <taxon>Jiangellaceae</taxon>
        <taxon>Phytoactinopolyspora</taxon>
    </lineage>
</organism>
<dbReference type="SMART" id="SM00776">
    <property type="entry name" value="NPCBM"/>
    <property type="match status" value="1"/>
</dbReference>
<dbReference type="Proteomes" id="UP000250462">
    <property type="component" value="Unassembled WGS sequence"/>
</dbReference>
<dbReference type="Gene3D" id="2.60.120.1060">
    <property type="entry name" value="NPCBM/NEW2 domain"/>
    <property type="match status" value="1"/>
</dbReference>
<sequence>MSAATEADGLTIEAPESVDAPLTVWDIAFESARSAPGESIPDFVNEVSVTFQVPRSGDVVLAIAGPGIFAPVTGTRFDNVSRGSSVTSRWRWAAPLRAQPPPYDMNVAATATFGPPGDRRSVTASRAVTVEPPPAPEDDVYVSDMEFSWATNGYGPLERDAANGELDPGDGGPIRLDGDTYEKGIGTNARSLVGVYLGGNCTRFSAVVGIDDVRGGAGSAQFRVVGDGDVLYESPVITGSSPAERVSVNVTGIQQLDLIADPTPDGQGNDGANWADARLECGQ</sequence>
<gene>
    <name evidence="2" type="ORF">DPM12_17415</name>
</gene>
<accession>A0A329QGQ0</accession>
<reference evidence="2 3" key="1">
    <citation type="submission" date="2018-06" db="EMBL/GenBank/DDBJ databases">
        <title>Phytoactinopolyspora halophila sp. nov., a novel halophilic actinomycete isolated from a saline soil in China.</title>
        <authorList>
            <person name="Tang S.-K."/>
        </authorList>
    </citation>
    <scope>NUCLEOTIDE SEQUENCE [LARGE SCALE GENOMIC DNA]</scope>
    <source>
        <strain evidence="2 3">YIM 96934</strain>
    </source>
</reference>
<evidence type="ECO:0000313" key="3">
    <source>
        <dbReference type="Proteomes" id="UP000250462"/>
    </source>
</evidence>
<dbReference type="InterPro" id="IPR013222">
    <property type="entry name" value="Glyco_hyd_98_carb-bd"/>
</dbReference>
<proteinExistence type="predicted"/>
<keyword evidence="3" id="KW-1185">Reference proteome</keyword>
<comment type="caution">
    <text evidence="2">The sequence shown here is derived from an EMBL/GenBank/DDBJ whole genome shotgun (WGS) entry which is preliminary data.</text>
</comment>
<protein>
    <recommendedName>
        <fullName evidence="1">Glycosyl hydrolase family 98 putative carbohydrate-binding module domain-containing protein</fullName>
    </recommendedName>
</protein>
<feature type="domain" description="Glycosyl hydrolase family 98 putative carbohydrate-binding module" evidence="1">
    <location>
        <begin position="136"/>
        <end position="281"/>
    </location>
</feature>
<dbReference type="InterPro" id="IPR008979">
    <property type="entry name" value="Galactose-bd-like_sf"/>
</dbReference>
<dbReference type="InterPro" id="IPR038637">
    <property type="entry name" value="NPCBM_sf"/>
</dbReference>